<reference evidence="4" key="1">
    <citation type="submission" date="2016-11" db="EMBL/GenBank/DDBJ databases">
        <authorList>
            <person name="Varghese N."/>
            <person name="Submissions S."/>
        </authorList>
    </citation>
    <scope>NUCLEOTIDE SEQUENCE [LARGE SCALE GENOMIC DNA]</scope>
    <source>
        <strain evidence="4">DSM 24579</strain>
    </source>
</reference>
<protein>
    <submittedName>
        <fullName evidence="3">Chalcone isomerase-like</fullName>
    </submittedName>
</protein>
<accession>A0A1M5I2J3</accession>
<dbReference type="OrthoDB" id="270742at2"/>
<organism evidence="3 4">
    <name type="scientific">Salegentibacter echinorum</name>
    <dbReference type="NCBI Taxonomy" id="1073325"/>
    <lineage>
        <taxon>Bacteria</taxon>
        <taxon>Pseudomonadati</taxon>
        <taxon>Bacteroidota</taxon>
        <taxon>Flavobacteriia</taxon>
        <taxon>Flavobacteriales</taxon>
        <taxon>Flavobacteriaceae</taxon>
        <taxon>Salegentibacter</taxon>
    </lineage>
</organism>
<keyword evidence="3" id="KW-0413">Isomerase</keyword>
<dbReference type="InterPro" id="IPR016087">
    <property type="entry name" value="Chalcone_isomerase"/>
</dbReference>
<name>A0A1M5I2J3_SALEC</name>
<dbReference type="SUPFAM" id="SSF54626">
    <property type="entry name" value="Chalcone isomerase"/>
    <property type="match status" value="1"/>
</dbReference>
<evidence type="ECO:0000313" key="4">
    <source>
        <dbReference type="Proteomes" id="UP000183945"/>
    </source>
</evidence>
<keyword evidence="4" id="KW-1185">Reference proteome</keyword>
<dbReference type="GO" id="GO:0016872">
    <property type="term" value="F:intramolecular lyase activity"/>
    <property type="evidence" value="ECO:0007669"/>
    <property type="project" value="InterPro"/>
</dbReference>
<proteinExistence type="predicted"/>
<feature type="signal peptide" evidence="1">
    <location>
        <begin position="1"/>
        <end position="19"/>
    </location>
</feature>
<sequence>MKKILVLLVVMCGINLSSAQTEIAGITLPATLTYSSEDLILNGAGVREKFWMDMYAGGLYLKNRAVDASEIINKDEAMAIRLHIVSGMINSKRMVNAVNEGFENATNDNTKPIASEIKKFKNLFEEEISKGDIFDLVYIPDEGVVVYKNDKKSGSIKGMEFKKALFGIWLSDNPADKDLKKDMLDK</sequence>
<feature type="chain" id="PRO_5012319028" evidence="1">
    <location>
        <begin position="20"/>
        <end position="186"/>
    </location>
</feature>
<dbReference type="EMBL" id="FQVT01000006">
    <property type="protein sequence ID" value="SHG22495.1"/>
    <property type="molecule type" value="Genomic_DNA"/>
</dbReference>
<dbReference type="Pfam" id="PF16036">
    <property type="entry name" value="Chalcone_3"/>
    <property type="match status" value="1"/>
</dbReference>
<gene>
    <name evidence="3" type="ORF">SAMN05444483_106119</name>
</gene>
<dbReference type="Proteomes" id="UP000183945">
    <property type="component" value="Unassembled WGS sequence"/>
</dbReference>
<evidence type="ECO:0000313" key="3">
    <source>
        <dbReference type="EMBL" id="SHG22495.1"/>
    </source>
</evidence>
<dbReference type="Gene3D" id="3.50.70.10">
    <property type="match status" value="1"/>
</dbReference>
<evidence type="ECO:0000256" key="1">
    <source>
        <dbReference type="SAM" id="SignalP"/>
    </source>
</evidence>
<dbReference type="InterPro" id="IPR036298">
    <property type="entry name" value="Chalcone_isomerase_sf"/>
</dbReference>
<dbReference type="AlphaFoldDB" id="A0A1M5I2J3"/>
<keyword evidence="1" id="KW-0732">Signal</keyword>
<feature type="domain" description="Chalcone isomerase" evidence="2">
    <location>
        <begin position="21"/>
        <end position="184"/>
    </location>
</feature>
<evidence type="ECO:0000259" key="2">
    <source>
        <dbReference type="Pfam" id="PF16036"/>
    </source>
</evidence>
<dbReference type="RefSeq" id="WP_072879801.1">
    <property type="nucleotide sequence ID" value="NZ_FQVT01000006.1"/>
</dbReference>
<dbReference type="STRING" id="1073325.SAMN05444483_106119"/>
<dbReference type="InterPro" id="IPR016088">
    <property type="entry name" value="Chalcone_isomerase_3-sand"/>
</dbReference>